<comment type="caution">
    <text evidence="1">The sequence shown here is derived from an EMBL/GenBank/DDBJ whole genome shotgun (WGS) entry which is preliminary data.</text>
</comment>
<organism evidence="1 2">
    <name type="scientific">Priestia veravalensis</name>
    <dbReference type="NCBI Taxonomy" id="1414648"/>
    <lineage>
        <taxon>Bacteria</taxon>
        <taxon>Bacillati</taxon>
        <taxon>Bacillota</taxon>
        <taxon>Bacilli</taxon>
        <taxon>Bacillales</taxon>
        <taxon>Bacillaceae</taxon>
        <taxon>Priestia</taxon>
    </lineage>
</organism>
<dbReference type="RefSeq" id="WP_062686398.1">
    <property type="nucleotide sequence ID" value="NZ_KQ758630.1"/>
</dbReference>
<evidence type="ECO:0000313" key="2">
    <source>
        <dbReference type="Proteomes" id="UP000053681"/>
    </source>
</evidence>
<dbReference type="EMBL" id="LNQP01000008">
    <property type="protein sequence ID" value="KSU89206.1"/>
    <property type="molecule type" value="Genomic_DNA"/>
</dbReference>
<protein>
    <submittedName>
        <fullName evidence="1">Uncharacterized protein</fullName>
    </submittedName>
</protein>
<keyword evidence="2" id="KW-1185">Reference proteome</keyword>
<sequence>MRDTEPYKIGYNEGFEAGFVEALKIISAKVSDESRMQLAVNCLGYLPLPKIIEHCRICYHRAVEVVEQSEFVEYVKDKFDSYVENDEFFDQESMGRIYQYRLESAKRDIEDTPPQEIISSSKILSMDLKKLLIEYIKEQGEGRK</sequence>
<dbReference type="AlphaFoldDB" id="A0A0V8JQH7"/>
<evidence type="ECO:0000313" key="1">
    <source>
        <dbReference type="EMBL" id="KSU89206.1"/>
    </source>
</evidence>
<reference evidence="1 2" key="1">
    <citation type="submission" date="2015-11" db="EMBL/GenBank/DDBJ databases">
        <title>Bacillus caseinolyticus sp nov.</title>
        <authorList>
            <person name="Dastager S.G."/>
            <person name="Mawlankar R."/>
        </authorList>
    </citation>
    <scope>NUCLEOTIDE SEQUENCE [LARGE SCALE GENOMIC DNA]</scope>
    <source>
        <strain evidence="1 2">SGD-V-76</strain>
    </source>
</reference>
<gene>
    <name evidence="1" type="ORF">AS180_03500</name>
</gene>
<dbReference type="Proteomes" id="UP000053681">
    <property type="component" value="Unassembled WGS sequence"/>
</dbReference>
<accession>A0A0V8JQH7</accession>
<proteinExistence type="predicted"/>
<name>A0A0V8JQH7_9BACI</name>